<evidence type="ECO:0008006" key="3">
    <source>
        <dbReference type="Google" id="ProtNLM"/>
    </source>
</evidence>
<dbReference type="EMBL" id="CAKMRJ010005523">
    <property type="protein sequence ID" value="CAH1443660.1"/>
    <property type="molecule type" value="Genomic_DNA"/>
</dbReference>
<protein>
    <recommendedName>
        <fullName evidence="3">Myb/SANT-like domain-containing protein</fullName>
    </recommendedName>
</protein>
<comment type="caution">
    <text evidence="1">The sequence shown here is derived from an EMBL/GenBank/DDBJ whole genome shotgun (WGS) entry which is preliminary data.</text>
</comment>
<keyword evidence="2" id="KW-1185">Reference proteome</keyword>
<gene>
    <name evidence="1" type="ORF">LVIROSA_LOCUS29561</name>
</gene>
<dbReference type="PANTHER" id="PTHR45023:SF4">
    <property type="entry name" value="GLYCINE-RICH PROTEIN-RELATED"/>
    <property type="match status" value="1"/>
</dbReference>
<proteinExistence type="predicted"/>
<dbReference type="AlphaFoldDB" id="A0AAU9P0Q5"/>
<evidence type="ECO:0000313" key="2">
    <source>
        <dbReference type="Proteomes" id="UP001157418"/>
    </source>
</evidence>
<reference evidence="1 2" key="1">
    <citation type="submission" date="2022-01" db="EMBL/GenBank/DDBJ databases">
        <authorList>
            <person name="Xiong W."/>
            <person name="Schranz E."/>
        </authorList>
    </citation>
    <scope>NUCLEOTIDE SEQUENCE [LARGE SCALE GENOMIC DNA]</scope>
</reference>
<evidence type="ECO:0000313" key="1">
    <source>
        <dbReference type="EMBL" id="CAH1443660.1"/>
    </source>
</evidence>
<accession>A0AAU9P0Q5</accession>
<name>A0AAU9P0Q5_9ASTR</name>
<organism evidence="1 2">
    <name type="scientific">Lactuca virosa</name>
    <dbReference type="NCBI Taxonomy" id="75947"/>
    <lineage>
        <taxon>Eukaryota</taxon>
        <taxon>Viridiplantae</taxon>
        <taxon>Streptophyta</taxon>
        <taxon>Embryophyta</taxon>
        <taxon>Tracheophyta</taxon>
        <taxon>Spermatophyta</taxon>
        <taxon>Magnoliopsida</taxon>
        <taxon>eudicotyledons</taxon>
        <taxon>Gunneridae</taxon>
        <taxon>Pentapetalae</taxon>
        <taxon>asterids</taxon>
        <taxon>campanulids</taxon>
        <taxon>Asterales</taxon>
        <taxon>Asteraceae</taxon>
        <taxon>Cichorioideae</taxon>
        <taxon>Cichorieae</taxon>
        <taxon>Lactucinae</taxon>
        <taxon>Lactuca</taxon>
    </lineage>
</organism>
<dbReference type="PANTHER" id="PTHR45023">
    <property type="match status" value="1"/>
</dbReference>
<dbReference type="Proteomes" id="UP001157418">
    <property type="component" value="Unassembled WGS sequence"/>
</dbReference>
<sequence>MSAYYIISEDERRGKNQKKTSIWARVKEICDANQAENPGKLGNKNIAQMKGRYKRLNESAGKWVGVYRETYRKRRSGMNMKDVENEAHMLYETSGSKFNDTIVFSEVMCRHRK</sequence>